<dbReference type="PRINTS" id="PR00723">
    <property type="entry name" value="SUBTILISIN"/>
</dbReference>
<accession>A0A7C8MPX2</accession>
<dbReference type="Proteomes" id="UP000481861">
    <property type="component" value="Unassembled WGS sequence"/>
</dbReference>
<evidence type="ECO:0000256" key="1">
    <source>
        <dbReference type="ARBA" id="ARBA00022670"/>
    </source>
</evidence>
<evidence type="ECO:0000313" key="5">
    <source>
        <dbReference type="EMBL" id="KAF2874324.1"/>
    </source>
</evidence>
<evidence type="ECO:0000256" key="2">
    <source>
        <dbReference type="ARBA" id="ARBA00022801"/>
    </source>
</evidence>
<comment type="caution">
    <text evidence="5">The sequence shown here is derived from an EMBL/GenBank/DDBJ whole genome shotgun (WGS) entry which is preliminary data.</text>
</comment>
<protein>
    <recommendedName>
        <fullName evidence="4">Peptidase S8/S53 domain-containing protein</fullName>
    </recommendedName>
</protein>
<sequence length="647" mass="73010">MREPVSKTEVVRRLQKYGIEVDAKGIQEDEEVNKLLENMFVNYDDPTSPFSALETVRILIEAYPDDPRFKNKQGRTPYQEREEYLSTRKVVQDVLNKLIPENELSVTDQARRKILTEDPIASHIRSYCVQRQIEFDLAGLPQSSISQLYLSRLANHLHLEIVLNATSSKDIKPLRTGRGDMKLVFDWLRKQGVQSIVKVIVIDDGPTPHSDQAIKDFLKGFDVRTWDWKKLDLCSEVISDSSKTVNQVSLYSSGNNAVLMGWASPQGFLSQDKFPSLQTIHLFIRKGYEDEETLNKYIETFTKCMVQARGLEVIHILDDNQGSYASGFRSPVSSMQQQHPWVLCMKEFASFFRRNPEAKDHLVRIAIIDDGLDTSLDTFNVGFIAGGNTFCLHPNSADLVNSYFVPSGKHGTRMAELISQICPSVGLYIARLEDYASADDNRRQITARSAAQAIQWAVDCDVDIISMSWTIEADSPGIKDEGLTDLQKAIERADRKKILMFCSASDQGNSSKEACYPDIPFMNSEGPTVSYESGSSVATAAASGLAGVLLHCSRALGYDRDRRAGEVEYFRERQNMMTTLKNLSIGTNNYAHVEHLFRKRFLEELVFETRDSSAVVAEASWSLDSEKALSNLMQEIRESVKYKPYAC</sequence>
<dbReference type="Gene3D" id="3.40.50.200">
    <property type="entry name" value="Peptidase S8/S53 domain"/>
    <property type="match status" value="1"/>
</dbReference>
<reference evidence="5 6" key="1">
    <citation type="submission" date="2020-01" db="EMBL/GenBank/DDBJ databases">
        <authorList>
            <consortium name="DOE Joint Genome Institute"/>
            <person name="Haridas S."/>
            <person name="Albert R."/>
            <person name="Binder M."/>
            <person name="Bloem J."/>
            <person name="Labutti K."/>
            <person name="Salamov A."/>
            <person name="Andreopoulos B."/>
            <person name="Baker S.E."/>
            <person name="Barry K."/>
            <person name="Bills G."/>
            <person name="Bluhm B.H."/>
            <person name="Cannon C."/>
            <person name="Castanera R."/>
            <person name="Culley D.E."/>
            <person name="Daum C."/>
            <person name="Ezra D."/>
            <person name="Gonzalez J.B."/>
            <person name="Henrissat B."/>
            <person name="Kuo A."/>
            <person name="Liang C."/>
            <person name="Lipzen A."/>
            <person name="Lutzoni F."/>
            <person name="Magnuson J."/>
            <person name="Mondo S."/>
            <person name="Nolan M."/>
            <person name="Ohm R."/>
            <person name="Pangilinan J."/>
            <person name="Park H.-J.H."/>
            <person name="Ramirez L."/>
            <person name="Alfaro M."/>
            <person name="Sun H."/>
            <person name="Tritt A."/>
            <person name="Yoshinaga Y."/>
            <person name="Zwiers L.-H.L."/>
            <person name="Turgeon B.G."/>
            <person name="Goodwin S.B."/>
            <person name="Spatafora J.W."/>
            <person name="Crous P.W."/>
            <person name="Grigoriev I.V."/>
        </authorList>
    </citation>
    <scope>NUCLEOTIDE SEQUENCE [LARGE SCALE GENOMIC DNA]</scope>
    <source>
        <strain evidence="5 6">CBS 611.86</strain>
    </source>
</reference>
<keyword evidence="2" id="KW-0378">Hydrolase</keyword>
<dbReference type="OrthoDB" id="206201at2759"/>
<dbReference type="InterPro" id="IPR036852">
    <property type="entry name" value="Peptidase_S8/S53_dom_sf"/>
</dbReference>
<proteinExistence type="predicted"/>
<evidence type="ECO:0000259" key="4">
    <source>
        <dbReference type="Pfam" id="PF00082"/>
    </source>
</evidence>
<dbReference type="GO" id="GO:0004252">
    <property type="term" value="F:serine-type endopeptidase activity"/>
    <property type="evidence" value="ECO:0007669"/>
    <property type="project" value="InterPro"/>
</dbReference>
<dbReference type="EMBL" id="JAADJZ010000006">
    <property type="protein sequence ID" value="KAF2874324.1"/>
    <property type="molecule type" value="Genomic_DNA"/>
</dbReference>
<feature type="domain" description="Peptidase S8/S53" evidence="4">
    <location>
        <begin position="363"/>
        <end position="514"/>
    </location>
</feature>
<dbReference type="AlphaFoldDB" id="A0A7C8MPX2"/>
<gene>
    <name evidence="5" type="ORF">BDV95DRAFT_592418</name>
</gene>
<name>A0A7C8MPX2_9PLEO</name>
<keyword evidence="3" id="KW-0720">Serine protease</keyword>
<keyword evidence="6" id="KW-1185">Reference proteome</keyword>
<dbReference type="Pfam" id="PF00082">
    <property type="entry name" value="Peptidase_S8"/>
    <property type="match status" value="1"/>
</dbReference>
<dbReference type="InterPro" id="IPR000209">
    <property type="entry name" value="Peptidase_S8/S53_dom"/>
</dbReference>
<dbReference type="SUPFAM" id="SSF52743">
    <property type="entry name" value="Subtilisin-like"/>
    <property type="match status" value="1"/>
</dbReference>
<evidence type="ECO:0000256" key="3">
    <source>
        <dbReference type="ARBA" id="ARBA00022825"/>
    </source>
</evidence>
<keyword evidence="1" id="KW-0645">Protease</keyword>
<dbReference type="GO" id="GO:0006508">
    <property type="term" value="P:proteolysis"/>
    <property type="evidence" value="ECO:0007669"/>
    <property type="project" value="UniProtKB-KW"/>
</dbReference>
<organism evidence="5 6">
    <name type="scientific">Massariosphaeria phaeospora</name>
    <dbReference type="NCBI Taxonomy" id="100035"/>
    <lineage>
        <taxon>Eukaryota</taxon>
        <taxon>Fungi</taxon>
        <taxon>Dikarya</taxon>
        <taxon>Ascomycota</taxon>
        <taxon>Pezizomycotina</taxon>
        <taxon>Dothideomycetes</taxon>
        <taxon>Pleosporomycetidae</taxon>
        <taxon>Pleosporales</taxon>
        <taxon>Pleosporales incertae sedis</taxon>
        <taxon>Massariosphaeria</taxon>
    </lineage>
</organism>
<evidence type="ECO:0000313" key="6">
    <source>
        <dbReference type="Proteomes" id="UP000481861"/>
    </source>
</evidence>
<dbReference type="InterPro" id="IPR015500">
    <property type="entry name" value="Peptidase_S8_subtilisin-rel"/>
</dbReference>